<dbReference type="Pfam" id="PF02563">
    <property type="entry name" value="Poly_export"/>
    <property type="match status" value="1"/>
</dbReference>
<proteinExistence type="predicted"/>
<dbReference type="Proteomes" id="UP001268036">
    <property type="component" value="Unassembled WGS sequence"/>
</dbReference>
<feature type="chain" id="PRO_5042506603" evidence="2">
    <location>
        <begin position="25"/>
        <end position="269"/>
    </location>
</feature>
<dbReference type="Gene3D" id="3.30.1950.10">
    <property type="entry name" value="wza like domain"/>
    <property type="match status" value="1"/>
</dbReference>
<dbReference type="Gene3D" id="3.10.560.10">
    <property type="entry name" value="Outer membrane lipoprotein wza domain like"/>
    <property type="match status" value="1"/>
</dbReference>
<dbReference type="InterPro" id="IPR003715">
    <property type="entry name" value="Poly_export_N"/>
</dbReference>
<dbReference type="RefSeq" id="WP_309761348.1">
    <property type="nucleotide sequence ID" value="NZ_JAVJAF010000001.1"/>
</dbReference>
<sequence>MNRCFLRGLLLGPLLLLGACGTPAKIGLPDARALDAGHAAYAQLALQPAPPVLVQPGDTLRISRDARSPAEEDRQTLFVVQPDGYIHYPYVGRLAVAGLTPDQVSQRLTAAGTQLYREPRVTVNIAVAPSNRIFVGGEVHNPAVYELNGQASVEQALIGAGGLLPSADSGNIALVRRDASGRYQRYFFAFSDLLSGNLAPVALQRGDLIFVPKSGIGNAVEAVDMYFTRLIPINKGIGVGLNYDLNQSDVSNSGNTNIRTVCSAGANCQ</sequence>
<evidence type="ECO:0000313" key="6">
    <source>
        <dbReference type="Proteomes" id="UP001268036"/>
    </source>
</evidence>
<dbReference type="PANTHER" id="PTHR33619:SF3">
    <property type="entry name" value="POLYSACCHARIDE EXPORT PROTEIN GFCE-RELATED"/>
    <property type="match status" value="1"/>
</dbReference>
<organism evidence="5 6">
    <name type="scientific">Pseudomonas oryzihabitans</name>
    <dbReference type="NCBI Taxonomy" id="47885"/>
    <lineage>
        <taxon>Bacteria</taxon>
        <taxon>Pseudomonadati</taxon>
        <taxon>Pseudomonadota</taxon>
        <taxon>Gammaproteobacteria</taxon>
        <taxon>Pseudomonadales</taxon>
        <taxon>Pseudomonadaceae</taxon>
        <taxon>Pseudomonas</taxon>
    </lineage>
</organism>
<feature type="domain" description="Soluble ligand binding" evidence="4">
    <location>
        <begin position="133"/>
        <end position="182"/>
    </location>
</feature>
<dbReference type="PROSITE" id="PS51257">
    <property type="entry name" value="PROKAR_LIPOPROTEIN"/>
    <property type="match status" value="1"/>
</dbReference>
<keyword evidence="1 2" id="KW-0732">Signal</keyword>
<reference evidence="5" key="1">
    <citation type="submission" date="2023-08" db="EMBL/GenBank/DDBJ databases">
        <title>Functional and genomic diversity of the sorghum phyllosphere microbiome.</title>
        <authorList>
            <person name="Shade A."/>
        </authorList>
    </citation>
    <scope>NUCLEOTIDE SEQUENCE</scope>
    <source>
        <strain evidence="5">SORGH_AS_0201</strain>
    </source>
</reference>
<evidence type="ECO:0000259" key="3">
    <source>
        <dbReference type="Pfam" id="PF02563"/>
    </source>
</evidence>
<gene>
    <name evidence="5" type="ORF">QE440_004098</name>
</gene>
<dbReference type="EMBL" id="JAVJAF010000001">
    <property type="protein sequence ID" value="MDR6236357.1"/>
    <property type="molecule type" value="Genomic_DNA"/>
</dbReference>
<dbReference type="Pfam" id="PF10531">
    <property type="entry name" value="SLBB"/>
    <property type="match status" value="1"/>
</dbReference>
<feature type="signal peptide" evidence="2">
    <location>
        <begin position="1"/>
        <end position="24"/>
    </location>
</feature>
<dbReference type="InterPro" id="IPR019554">
    <property type="entry name" value="Soluble_ligand-bd"/>
</dbReference>
<name>A0AAJ2BPV5_9PSED</name>
<evidence type="ECO:0000259" key="4">
    <source>
        <dbReference type="Pfam" id="PF10531"/>
    </source>
</evidence>
<feature type="domain" description="Polysaccharide export protein N-terminal" evidence="3">
    <location>
        <begin position="48"/>
        <end position="125"/>
    </location>
</feature>
<evidence type="ECO:0000256" key="1">
    <source>
        <dbReference type="ARBA" id="ARBA00022729"/>
    </source>
</evidence>
<dbReference type="AlphaFoldDB" id="A0AAJ2BPV5"/>
<evidence type="ECO:0000256" key="2">
    <source>
        <dbReference type="SAM" id="SignalP"/>
    </source>
</evidence>
<dbReference type="InterPro" id="IPR049712">
    <property type="entry name" value="Poly_export"/>
</dbReference>
<accession>A0AAJ2BPV5</accession>
<protein>
    <submittedName>
        <fullName evidence="5">Protein involved in polysaccharide export with SLBB domain</fullName>
    </submittedName>
</protein>
<dbReference type="GO" id="GO:0015159">
    <property type="term" value="F:polysaccharide transmembrane transporter activity"/>
    <property type="evidence" value="ECO:0007669"/>
    <property type="project" value="InterPro"/>
</dbReference>
<comment type="caution">
    <text evidence="5">The sequence shown here is derived from an EMBL/GenBank/DDBJ whole genome shotgun (WGS) entry which is preliminary data.</text>
</comment>
<dbReference type="PANTHER" id="PTHR33619">
    <property type="entry name" value="POLYSACCHARIDE EXPORT PROTEIN GFCE-RELATED"/>
    <property type="match status" value="1"/>
</dbReference>
<evidence type="ECO:0000313" key="5">
    <source>
        <dbReference type="EMBL" id="MDR6236357.1"/>
    </source>
</evidence>